<sequence>MLGIFAASSTGHDRRDVDGKLYCDYGTEGNGDCEANGLGTFCCKLDYEYPEYVIKRATTVVSKNLRGTSNCTAPQGKVKDEGLILCAPNN</sequence>
<evidence type="ECO:0000313" key="2">
    <source>
        <dbReference type="Proteomes" id="UP000701801"/>
    </source>
</evidence>
<dbReference type="AlphaFoldDB" id="A0A9N9M2W7"/>
<name>A0A9N9M2W7_9HELO</name>
<dbReference type="EMBL" id="CAJVRM010000719">
    <property type="protein sequence ID" value="CAG8983216.1"/>
    <property type="molecule type" value="Genomic_DNA"/>
</dbReference>
<keyword evidence="2" id="KW-1185">Reference proteome</keyword>
<dbReference type="OrthoDB" id="4954273at2759"/>
<gene>
    <name evidence="1" type="ORF">HYALB_00004044</name>
</gene>
<organism evidence="1 2">
    <name type="scientific">Hymenoscyphus albidus</name>
    <dbReference type="NCBI Taxonomy" id="595503"/>
    <lineage>
        <taxon>Eukaryota</taxon>
        <taxon>Fungi</taxon>
        <taxon>Dikarya</taxon>
        <taxon>Ascomycota</taxon>
        <taxon>Pezizomycotina</taxon>
        <taxon>Leotiomycetes</taxon>
        <taxon>Helotiales</taxon>
        <taxon>Helotiaceae</taxon>
        <taxon>Hymenoscyphus</taxon>
    </lineage>
</organism>
<dbReference type="Proteomes" id="UP000701801">
    <property type="component" value="Unassembled WGS sequence"/>
</dbReference>
<comment type="caution">
    <text evidence="1">The sequence shown here is derived from an EMBL/GenBank/DDBJ whole genome shotgun (WGS) entry which is preliminary data.</text>
</comment>
<proteinExistence type="predicted"/>
<accession>A0A9N9M2W7</accession>
<reference evidence="1" key="1">
    <citation type="submission" date="2021-07" db="EMBL/GenBank/DDBJ databases">
        <authorList>
            <person name="Durling M."/>
        </authorList>
    </citation>
    <scope>NUCLEOTIDE SEQUENCE</scope>
</reference>
<protein>
    <submittedName>
        <fullName evidence="1">Uncharacterized protein</fullName>
    </submittedName>
</protein>
<evidence type="ECO:0000313" key="1">
    <source>
        <dbReference type="EMBL" id="CAG8983216.1"/>
    </source>
</evidence>